<proteinExistence type="predicted"/>
<sequence length="258" mass="30124">MSNESIYMKLPFDLSGSRSKNRFRYEILWGLSKLFDIYNENESFVMVFDYACDIEVHKETGFDFYQIKTKKDGAVYTQESLLRKKKTKEEENSFSILGRLYSLADNLNKNINVNLVSNKPFQDSSKKKYSTSDTLNFNDLDGEVREIIKKTIKKELNTEINPDMSKIRFIYTTIDLVNPEDTLRGKMTKFYLDLTGNEPKKPNALYNMLFQEIHEKACHELKLDCYSDVLEKKGISKDQIAYIFSRHSQITDIAVEKA</sequence>
<evidence type="ECO:0000313" key="2">
    <source>
        <dbReference type="EMBL" id="HAO5923523.1"/>
    </source>
</evidence>
<feature type="domain" description="CD-NTase associated protein 4-like DNA endonuclease" evidence="1">
    <location>
        <begin position="15"/>
        <end position="217"/>
    </location>
</feature>
<protein>
    <submittedName>
        <fullName evidence="2">DUF4297 domain-containing protein</fullName>
    </submittedName>
</protein>
<accession>A0A8H9MPV1</accession>
<gene>
    <name evidence="2" type="ORF">IP987_002743</name>
</gene>
<dbReference type="Proteomes" id="UP000853596">
    <property type="component" value="Unassembled WGS sequence"/>
</dbReference>
<evidence type="ECO:0000259" key="1">
    <source>
        <dbReference type="Pfam" id="PF14130"/>
    </source>
</evidence>
<dbReference type="GO" id="GO:0004518">
    <property type="term" value="F:nuclease activity"/>
    <property type="evidence" value="ECO:0007669"/>
    <property type="project" value="InterPro"/>
</dbReference>
<reference evidence="2" key="2">
    <citation type="submission" date="2020-10" db="EMBL/GenBank/DDBJ databases">
        <authorList>
            <consortium name="NCBI Pathogen Detection Project"/>
        </authorList>
    </citation>
    <scope>NUCLEOTIDE SEQUENCE</scope>
    <source>
        <strain evidence="2">SFBRL218_S4</strain>
    </source>
</reference>
<name>A0A8H9MPV1_LISMN</name>
<feature type="non-terminal residue" evidence="2">
    <location>
        <position position="258"/>
    </location>
</feature>
<dbReference type="InterPro" id="IPR025382">
    <property type="entry name" value="Cap4-like_endonuclease_dom"/>
</dbReference>
<organism evidence="2">
    <name type="scientific">Listeria monocytogenes</name>
    <dbReference type="NCBI Taxonomy" id="1639"/>
    <lineage>
        <taxon>Bacteria</taxon>
        <taxon>Bacillati</taxon>
        <taxon>Bacillota</taxon>
        <taxon>Bacilli</taxon>
        <taxon>Bacillales</taxon>
        <taxon>Listeriaceae</taxon>
        <taxon>Listeria</taxon>
    </lineage>
</organism>
<dbReference type="AlphaFoldDB" id="A0A8H9MPV1"/>
<dbReference type="EMBL" id="DABXZF010000046">
    <property type="protein sequence ID" value="HAO5923523.1"/>
    <property type="molecule type" value="Genomic_DNA"/>
</dbReference>
<reference evidence="2" key="1">
    <citation type="journal article" date="2018" name="Genome Biol.">
        <title>SKESA: strategic k-mer extension for scrupulous assemblies.</title>
        <authorList>
            <person name="Souvorov A."/>
            <person name="Agarwala R."/>
            <person name="Lipman D.J."/>
        </authorList>
    </citation>
    <scope>NUCLEOTIDE SEQUENCE</scope>
    <source>
        <strain evidence="2">SFBRL218_S4</strain>
    </source>
</reference>
<dbReference type="Pfam" id="PF14130">
    <property type="entry name" value="Cap4_nuclease"/>
    <property type="match status" value="1"/>
</dbReference>
<comment type="caution">
    <text evidence="2">The sequence shown here is derived from an EMBL/GenBank/DDBJ whole genome shotgun (WGS) entry which is preliminary data.</text>
</comment>